<proteinExistence type="predicted"/>
<dbReference type="EMBL" id="CP144749">
    <property type="protein sequence ID" value="WVZ77373.1"/>
    <property type="molecule type" value="Genomic_DNA"/>
</dbReference>
<protein>
    <submittedName>
        <fullName evidence="2">Uncharacterized protein</fullName>
    </submittedName>
</protein>
<dbReference type="AlphaFoldDB" id="A0AAQ3TQ10"/>
<gene>
    <name evidence="2" type="ORF">U9M48_025248</name>
</gene>
<name>A0AAQ3TQ10_PASNO</name>
<feature type="region of interest" description="Disordered" evidence="1">
    <location>
        <begin position="1"/>
        <end position="37"/>
    </location>
</feature>
<sequence length="170" mass="18132">MAHGWNQGHGPIWNLKDAAPANNNQLEPQDGHPGSIAEMNANKRLMTPMIILAGALLACLAFSAEAGENGGVEASTAAVAGGLRRQPEGEETAIGRSRKIVVILCVRSVCGNNPFYGPLCYCCQTLTNTPCYSNRQDCWRQCPHRQLPARRGAASVPIPSSSTSRSIGFN</sequence>
<accession>A0AAQ3TQ10</accession>
<evidence type="ECO:0000313" key="2">
    <source>
        <dbReference type="EMBL" id="WVZ77373.1"/>
    </source>
</evidence>
<dbReference type="Proteomes" id="UP001341281">
    <property type="component" value="Chromosome 05"/>
</dbReference>
<evidence type="ECO:0000313" key="3">
    <source>
        <dbReference type="Proteomes" id="UP001341281"/>
    </source>
</evidence>
<keyword evidence="3" id="KW-1185">Reference proteome</keyword>
<reference evidence="2 3" key="1">
    <citation type="submission" date="2024-02" db="EMBL/GenBank/DDBJ databases">
        <title>High-quality chromosome-scale genome assembly of Pensacola bahiagrass (Paspalum notatum Flugge var. saurae).</title>
        <authorList>
            <person name="Vega J.M."/>
            <person name="Podio M."/>
            <person name="Orjuela J."/>
            <person name="Siena L.A."/>
            <person name="Pessino S.C."/>
            <person name="Combes M.C."/>
            <person name="Mariac C."/>
            <person name="Albertini E."/>
            <person name="Pupilli F."/>
            <person name="Ortiz J.P.A."/>
            <person name="Leblanc O."/>
        </authorList>
    </citation>
    <scope>NUCLEOTIDE SEQUENCE [LARGE SCALE GENOMIC DNA]</scope>
    <source>
        <strain evidence="2">R1</strain>
        <tissue evidence="2">Leaf</tissue>
    </source>
</reference>
<evidence type="ECO:0000256" key="1">
    <source>
        <dbReference type="SAM" id="MobiDB-lite"/>
    </source>
</evidence>
<organism evidence="2 3">
    <name type="scientific">Paspalum notatum var. saurae</name>
    <dbReference type="NCBI Taxonomy" id="547442"/>
    <lineage>
        <taxon>Eukaryota</taxon>
        <taxon>Viridiplantae</taxon>
        <taxon>Streptophyta</taxon>
        <taxon>Embryophyta</taxon>
        <taxon>Tracheophyta</taxon>
        <taxon>Spermatophyta</taxon>
        <taxon>Magnoliopsida</taxon>
        <taxon>Liliopsida</taxon>
        <taxon>Poales</taxon>
        <taxon>Poaceae</taxon>
        <taxon>PACMAD clade</taxon>
        <taxon>Panicoideae</taxon>
        <taxon>Andropogonodae</taxon>
        <taxon>Paspaleae</taxon>
        <taxon>Paspalinae</taxon>
        <taxon>Paspalum</taxon>
    </lineage>
</organism>